<organism evidence="17 18">
    <name type="scientific">Larinioides sclopetarius</name>
    <dbReference type="NCBI Taxonomy" id="280406"/>
    <lineage>
        <taxon>Eukaryota</taxon>
        <taxon>Metazoa</taxon>
        <taxon>Ecdysozoa</taxon>
        <taxon>Arthropoda</taxon>
        <taxon>Chelicerata</taxon>
        <taxon>Arachnida</taxon>
        <taxon>Araneae</taxon>
        <taxon>Araneomorphae</taxon>
        <taxon>Entelegynae</taxon>
        <taxon>Araneoidea</taxon>
        <taxon>Araneidae</taxon>
        <taxon>Larinioides</taxon>
    </lineage>
</organism>
<dbReference type="SUPFAM" id="SSF50044">
    <property type="entry name" value="SH3-domain"/>
    <property type="match status" value="1"/>
</dbReference>
<evidence type="ECO:0000256" key="4">
    <source>
        <dbReference type="ARBA" id="ARBA00022692"/>
    </source>
</evidence>
<name>A0AAV1ZQ00_9ARAC</name>
<dbReference type="PROSITE" id="PS50002">
    <property type="entry name" value="SH3"/>
    <property type="match status" value="1"/>
</dbReference>
<dbReference type="GO" id="GO:1990429">
    <property type="term" value="C:peroxisomal importomer complex"/>
    <property type="evidence" value="ECO:0007669"/>
    <property type="project" value="TreeGrafter"/>
</dbReference>
<evidence type="ECO:0000256" key="6">
    <source>
        <dbReference type="ARBA" id="ARBA00022989"/>
    </source>
</evidence>
<keyword evidence="7" id="KW-0811">Translocation</keyword>
<dbReference type="PANTHER" id="PTHR19332">
    <property type="entry name" value="PEROXISOMAL MEMBRANE PROTEIN PEX13"/>
    <property type="match status" value="1"/>
</dbReference>
<dbReference type="PANTHER" id="PTHR19332:SF1">
    <property type="entry name" value="PEROXISOMAL MEMBRANE PROTEIN PEX13"/>
    <property type="match status" value="1"/>
</dbReference>
<keyword evidence="9" id="KW-0576">Peroxisome</keyword>
<reference evidence="17 18" key="1">
    <citation type="submission" date="2024-04" db="EMBL/GenBank/DDBJ databases">
        <authorList>
            <person name="Rising A."/>
            <person name="Reimegard J."/>
            <person name="Sonavane S."/>
            <person name="Akerstrom W."/>
            <person name="Nylinder S."/>
            <person name="Hedman E."/>
            <person name="Kallberg Y."/>
        </authorList>
    </citation>
    <scope>NUCLEOTIDE SEQUENCE [LARGE SCALE GENOMIC DNA]</scope>
</reference>
<sequence>MAMKNNGNGAMLFNNNQLHRSAVINNARGLQALGNISRINPESRPSTAPFSSSYLQQPMAASHTPFSGGLPPPLPPKRSSTYMPAYSRYSPVSSYFSPFSRYTPGYPGYRMSPYGAGYGMSPYGAGSESFSSFTQMAEESTRPAFESIESVVEVVSSISMMLESTYHAVHSSYSAILGVVDQFSRLKDHFTQILSFLAILRWLRWMCLKVLYLLGARKENPSVEAAWNSAEKLANGSNALDVPEEVRGSAWPFFMFLGLVVGAPWLMFKLLAKSMAQRKPFDPRAFVDANGKRYFAVAAYDFTATQTGELSFKAGERLMISPRSLSSNPRGGWYFACNDKQETGLIPSTYLKISNRSNIRNVPMLQRSLVPEENVNIPNEPVSETETIDSVDDSVNSPENSVSVLVEKSADSPGLADVLVEKPAEPPSGNPDSQSNSNTSSD</sequence>
<dbReference type="InterPro" id="IPR035463">
    <property type="entry name" value="Pex13"/>
</dbReference>
<feature type="compositionally biased region" description="Polar residues" evidence="14">
    <location>
        <begin position="393"/>
        <end position="403"/>
    </location>
</feature>
<dbReference type="InterPro" id="IPR001452">
    <property type="entry name" value="SH3_domain"/>
</dbReference>
<protein>
    <recommendedName>
        <fullName evidence="11">Peroxisomal membrane protein PEX13</fullName>
    </recommendedName>
    <alternativeName>
        <fullName evidence="10">Peroxin-13</fullName>
    </alternativeName>
</protein>
<keyword evidence="2 13" id="KW-0728">SH3 domain</keyword>
<feature type="compositionally biased region" description="Polar residues" evidence="14">
    <location>
        <begin position="430"/>
        <end position="442"/>
    </location>
</feature>
<evidence type="ECO:0000256" key="1">
    <source>
        <dbReference type="ARBA" id="ARBA00006033"/>
    </source>
</evidence>
<evidence type="ECO:0000256" key="3">
    <source>
        <dbReference type="ARBA" id="ARBA00022448"/>
    </source>
</evidence>
<comment type="caution">
    <text evidence="17">The sequence shown here is derived from an EMBL/GenBank/DDBJ whole genome shotgun (WGS) entry which is preliminary data.</text>
</comment>
<evidence type="ECO:0000256" key="10">
    <source>
        <dbReference type="ARBA" id="ARBA00029693"/>
    </source>
</evidence>
<feature type="transmembrane region" description="Helical" evidence="15">
    <location>
        <begin position="250"/>
        <end position="271"/>
    </location>
</feature>
<dbReference type="Gene3D" id="2.30.30.40">
    <property type="entry name" value="SH3 Domains"/>
    <property type="match status" value="1"/>
</dbReference>
<dbReference type="Pfam" id="PF04088">
    <property type="entry name" value="Peroxin-13_N"/>
    <property type="match status" value="1"/>
</dbReference>
<keyword evidence="8 15" id="KW-0472">Membrane</keyword>
<feature type="domain" description="SH3" evidence="16">
    <location>
        <begin position="291"/>
        <end position="356"/>
    </location>
</feature>
<evidence type="ECO:0000256" key="8">
    <source>
        <dbReference type="ARBA" id="ARBA00023136"/>
    </source>
</evidence>
<dbReference type="AlphaFoldDB" id="A0AAV1ZQ00"/>
<evidence type="ECO:0000256" key="7">
    <source>
        <dbReference type="ARBA" id="ARBA00023010"/>
    </source>
</evidence>
<evidence type="ECO:0000256" key="11">
    <source>
        <dbReference type="ARBA" id="ARBA00034535"/>
    </source>
</evidence>
<comment type="subcellular location">
    <subcellularLocation>
        <location evidence="12">Peroxisome membrane</location>
    </subcellularLocation>
</comment>
<evidence type="ECO:0000256" key="9">
    <source>
        <dbReference type="ARBA" id="ARBA00023140"/>
    </source>
</evidence>
<dbReference type="Pfam" id="PF00018">
    <property type="entry name" value="SH3_1"/>
    <property type="match status" value="1"/>
</dbReference>
<evidence type="ECO:0000256" key="13">
    <source>
        <dbReference type="PROSITE-ProRule" id="PRU00192"/>
    </source>
</evidence>
<evidence type="ECO:0000256" key="5">
    <source>
        <dbReference type="ARBA" id="ARBA00022927"/>
    </source>
</evidence>
<dbReference type="SMART" id="SM00326">
    <property type="entry name" value="SH3"/>
    <property type="match status" value="1"/>
</dbReference>
<dbReference type="PRINTS" id="PR00452">
    <property type="entry name" value="SH3DOMAIN"/>
</dbReference>
<evidence type="ECO:0000256" key="2">
    <source>
        <dbReference type="ARBA" id="ARBA00022443"/>
    </source>
</evidence>
<evidence type="ECO:0000313" key="17">
    <source>
        <dbReference type="EMBL" id="CAL1273253.1"/>
    </source>
</evidence>
<keyword evidence="3" id="KW-0813">Transport</keyword>
<keyword evidence="18" id="KW-1185">Reference proteome</keyword>
<accession>A0AAV1ZQ00</accession>
<dbReference type="GO" id="GO:0016560">
    <property type="term" value="P:protein import into peroxisome matrix, docking"/>
    <property type="evidence" value="ECO:0007669"/>
    <property type="project" value="InterPro"/>
</dbReference>
<keyword evidence="4 15" id="KW-0812">Transmembrane</keyword>
<evidence type="ECO:0000259" key="16">
    <source>
        <dbReference type="PROSITE" id="PS50002"/>
    </source>
</evidence>
<dbReference type="GO" id="GO:0005778">
    <property type="term" value="C:peroxisomal membrane"/>
    <property type="evidence" value="ECO:0007669"/>
    <property type="project" value="UniProtKB-SubCell"/>
</dbReference>
<evidence type="ECO:0000256" key="14">
    <source>
        <dbReference type="SAM" id="MobiDB-lite"/>
    </source>
</evidence>
<dbReference type="InterPro" id="IPR007223">
    <property type="entry name" value="Peroxin-13_N"/>
</dbReference>
<evidence type="ECO:0000256" key="15">
    <source>
        <dbReference type="SAM" id="Phobius"/>
    </source>
</evidence>
<evidence type="ECO:0000256" key="12">
    <source>
        <dbReference type="ARBA" id="ARBA00046271"/>
    </source>
</evidence>
<keyword evidence="6 15" id="KW-1133">Transmembrane helix</keyword>
<keyword evidence="5" id="KW-0653">Protein transport</keyword>
<comment type="similarity">
    <text evidence="1">Belongs to the peroxin-13 family.</text>
</comment>
<gene>
    <name evidence="17" type="ORF">LARSCL_LOCUS6791</name>
</gene>
<evidence type="ECO:0000313" key="18">
    <source>
        <dbReference type="Proteomes" id="UP001497382"/>
    </source>
</evidence>
<feature type="region of interest" description="Disordered" evidence="14">
    <location>
        <begin position="375"/>
        <end position="442"/>
    </location>
</feature>
<dbReference type="Proteomes" id="UP001497382">
    <property type="component" value="Unassembled WGS sequence"/>
</dbReference>
<proteinExistence type="inferred from homology"/>
<dbReference type="InterPro" id="IPR036028">
    <property type="entry name" value="SH3-like_dom_sf"/>
</dbReference>
<dbReference type="EMBL" id="CAXIEN010000066">
    <property type="protein sequence ID" value="CAL1273253.1"/>
    <property type="molecule type" value="Genomic_DNA"/>
</dbReference>